<dbReference type="PROSITE" id="PS50932">
    <property type="entry name" value="HTH_LACI_2"/>
    <property type="match status" value="1"/>
</dbReference>
<dbReference type="AlphaFoldDB" id="A0A1N7IM95"/>
<dbReference type="CDD" id="cd06267">
    <property type="entry name" value="PBP1_LacI_sugar_binding-like"/>
    <property type="match status" value="1"/>
</dbReference>
<evidence type="ECO:0000256" key="4">
    <source>
        <dbReference type="ARBA" id="ARBA00023163"/>
    </source>
</evidence>
<dbReference type="PANTHER" id="PTHR30146:SF148">
    <property type="entry name" value="HTH-TYPE TRANSCRIPTIONAL REPRESSOR PURR-RELATED"/>
    <property type="match status" value="1"/>
</dbReference>
<evidence type="ECO:0000259" key="5">
    <source>
        <dbReference type="PROSITE" id="PS50932"/>
    </source>
</evidence>
<dbReference type="GO" id="GO:0003700">
    <property type="term" value="F:DNA-binding transcription factor activity"/>
    <property type="evidence" value="ECO:0007669"/>
    <property type="project" value="TreeGrafter"/>
</dbReference>
<dbReference type="InterPro" id="IPR000843">
    <property type="entry name" value="HTH_LacI"/>
</dbReference>
<evidence type="ECO:0000256" key="2">
    <source>
        <dbReference type="ARBA" id="ARBA00023015"/>
    </source>
</evidence>
<keyword evidence="1" id="KW-0678">Repressor</keyword>
<dbReference type="RefSeq" id="WP_040387132.1">
    <property type="nucleotide sequence ID" value="NZ_CP048103.1"/>
</dbReference>
<dbReference type="InterPro" id="IPR010982">
    <property type="entry name" value="Lambda_DNA-bd_dom_sf"/>
</dbReference>
<dbReference type="PROSITE" id="PS00356">
    <property type="entry name" value="HTH_LACI_1"/>
    <property type="match status" value="1"/>
</dbReference>
<feature type="domain" description="HTH lacI-type" evidence="5">
    <location>
        <begin position="4"/>
        <end position="58"/>
    </location>
</feature>
<dbReference type="Proteomes" id="UP000186795">
    <property type="component" value="Unassembled WGS sequence"/>
</dbReference>
<accession>A0A1N7IM95</accession>
<keyword evidence="2" id="KW-0805">Transcription regulation</keyword>
<dbReference type="EMBL" id="FTOD01000001">
    <property type="protein sequence ID" value="SIS38207.1"/>
    <property type="molecule type" value="Genomic_DNA"/>
</dbReference>
<dbReference type="GO" id="GO:0000976">
    <property type="term" value="F:transcription cis-regulatory region binding"/>
    <property type="evidence" value="ECO:0007669"/>
    <property type="project" value="TreeGrafter"/>
</dbReference>
<evidence type="ECO:0000313" key="6">
    <source>
        <dbReference type="EMBL" id="SIS38207.1"/>
    </source>
</evidence>
<dbReference type="Gene3D" id="3.40.50.2300">
    <property type="match status" value="2"/>
</dbReference>
<keyword evidence="7" id="KW-1185">Reference proteome</keyword>
<evidence type="ECO:0000256" key="1">
    <source>
        <dbReference type="ARBA" id="ARBA00022491"/>
    </source>
</evidence>
<dbReference type="Pfam" id="PF00356">
    <property type="entry name" value="LacI"/>
    <property type="match status" value="1"/>
</dbReference>
<dbReference type="SUPFAM" id="SSF47413">
    <property type="entry name" value="lambda repressor-like DNA-binding domains"/>
    <property type="match status" value="1"/>
</dbReference>
<dbReference type="Gene3D" id="1.10.260.40">
    <property type="entry name" value="lambda repressor-like DNA-binding domains"/>
    <property type="match status" value="1"/>
</dbReference>
<dbReference type="SUPFAM" id="SSF53822">
    <property type="entry name" value="Periplasmic binding protein-like I"/>
    <property type="match status" value="1"/>
</dbReference>
<evidence type="ECO:0000256" key="3">
    <source>
        <dbReference type="ARBA" id="ARBA00023125"/>
    </source>
</evidence>
<protein>
    <submittedName>
        <fullName evidence="6">Transcriptional regulator, LacI family</fullName>
    </submittedName>
</protein>
<sequence length="327" mass="35948">MNKPTMKDVARLSGVSTATVSRVLNKSGAVREEMKRRVAAAMEELGYKPNGVARSLRKNQTKTIGVIIPDISNPYFMKASKGIEDILYPKGYHLIFCSSDENPRKEQNLLTLLSEKRVDAIVVATAGGNEDFIRYLHSSGIPIMLIDRKIEGGGLDLIAEDNFQGAYRLTKKVLDQGHRRIGIVNGLLGVSTGKDRKAGFEKAIGEYGIDQDPQLVFDGSFTEESGRRAAARFMQLADRPTAIVCLNNLMASGVLLQLNQQGVDIRDIVVASYGSIEMAPLVAPHDSLITVKQYPYDMGNRAAQILLARLQKEGEEPREEILETGLD</sequence>
<dbReference type="Pfam" id="PF00532">
    <property type="entry name" value="Peripla_BP_1"/>
    <property type="match status" value="1"/>
</dbReference>
<proteinExistence type="predicted"/>
<gene>
    <name evidence="6" type="ORF">SAMN05421790_101103</name>
</gene>
<organism evidence="6 7">
    <name type="scientific">Kroppenstedtia eburnea</name>
    <dbReference type="NCBI Taxonomy" id="714067"/>
    <lineage>
        <taxon>Bacteria</taxon>
        <taxon>Bacillati</taxon>
        <taxon>Bacillota</taxon>
        <taxon>Bacilli</taxon>
        <taxon>Bacillales</taxon>
        <taxon>Thermoactinomycetaceae</taxon>
        <taxon>Kroppenstedtia</taxon>
    </lineage>
</organism>
<dbReference type="PRINTS" id="PR00036">
    <property type="entry name" value="HTHLACI"/>
</dbReference>
<name>A0A1N7IM95_9BACL</name>
<keyword evidence="4" id="KW-0804">Transcription</keyword>
<reference evidence="7" key="1">
    <citation type="submission" date="2017-01" db="EMBL/GenBank/DDBJ databases">
        <authorList>
            <person name="Varghese N."/>
            <person name="Submissions S."/>
        </authorList>
    </citation>
    <scope>NUCLEOTIDE SEQUENCE [LARGE SCALE GENOMIC DNA]</scope>
    <source>
        <strain evidence="7">DSM 45196</strain>
    </source>
</reference>
<dbReference type="InterPro" id="IPR028082">
    <property type="entry name" value="Peripla_BP_I"/>
</dbReference>
<dbReference type="SMART" id="SM00354">
    <property type="entry name" value="HTH_LACI"/>
    <property type="match status" value="1"/>
</dbReference>
<evidence type="ECO:0000313" key="7">
    <source>
        <dbReference type="Proteomes" id="UP000186795"/>
    </source>
</evidence>
<keyword evidence="3" id="KW-0238">DNA-binding</keyword>
<dbReference type="InterPro" id="IPR001761">
    <property type="entry name" value="Peripla_BP/Lac1_sug-bd_dom"/>
</dbReference>
<dbReference type="PANTHER" id="PTHR30146">
    <property type="entry name" value="LACI-RELATED TRANSCRIPTIONAL REPRESSOR"/>
    <property type="match status" value="1"/>
</dbReference>
<dbReference type="CDD" id="cd01392">
    <property type="entry name" value="HTH_LacI"/>
    <property type="match status" value="1"/>
</dbReference>